<organism evidence="2 3">
    <name type="scientific">Waterburya agarophytonicola KI4</name>
    <dbReference type="NCBI Taxonomy" id="2874699"/>
    <lineage>
        <taxon>Bacteria</taxon>
        <taxon>Bacillati</taxon>
        <taxon>Cyanobacteriota</taxon>
        <taxon>Cyanophyceae</taxon>
        <taxon>Pleurocapsales</taxon>
        <taxon>Hyellaceae</taxon>
        <taxon>Waterburya</taxon>
        <taxon>Waterburya agarophytonicola</taxon>
    </lineage>
</organism>
<proteinExistence type="predicted"/>
<keyword evidence="1" id="KW-0732">Signal</keyword>
<sequence>MLKTLRRSLNKTFYWFLLLPPINLALIDNIAQAQSPQTSLIPAQLELAITSHDFMGYDAASQQLIRSAIVSNGNSYSFL</sequence>
<dbReference type="Proteomes" id="UP000729733">
    <property type="component" value="Unassembled WGS sequence"/>
</dbReference>
<evidence type="ECO:0000313" key="3">
    <source>
        <dbReference type="Proteomes" id="UP000729733"/>
    </source>
</evidence>
<dbReference type="RefSeq" id="WP_229641431.1">
    <property type="nucleotide sequence ID" value="NZ_JADWDC010000041.1"/>
</dbReference>
<feature type="signal peptide" evidence="1">
    <location>
        <begin position="1"/>
        <end position="33"/>
    </location>
</feature>
<protein>
    <submittedName>
        <fullName evidence="2">Uncharacterized protein</fullName>
    </submittedName>
</protein>
<dbReference type="AlphaFoldDB" id="A0A964FGT7"/>
<keyword evidence="3" id="KW-1185">Reference proteome</keyword>
<dbReference type="EMBL" id="JADWDC010000041">
    <property type="protein sequence ID" value="MCC0178362.1"/>
    <property type="molecule type" value="Genomic_DNA"/>
</dbReference>
<reference evidence="2" key="1">
    <citation type="journal article" date="2021" name="Antonie Van Leeuwenhoek">
        <title>Draft genome and description of Waterburya agarophytonicola gen. nov. sp. nov. (Pleurocapsales, Cyanobacteria): a seaweed symbiont.</title>
        <authorList>
            <person name="Bonthond G."/>
            <person name="Shalygin S."/>
            <person name="Bayer T."/>
            <person name="Weinberger F."/>
        </authorList>
    </citation>
    <scope>NUCLEOTIDE SEQUENCE</scope>
    <source>
        <strain evidence="2">KI4</strain>
    </source>
</reference>
<comment type="caution">
    <text evidence="2">The sequence shown here is derived from an EMBL/GenBank/DDBJ whole genome shotgun (WGS) entry which is preliminary data.</text>
</comment>
<evidence type="ECO:0000313" key="2">
    <source>
        <dbReference type="EMBL" id="MCC0178362.1"/>
    </source>
</evidence>
<gene>
    <name evidence="2" type="ORF">I4641_15375</name>
</gene>
<feature type="chain" id="PRO_5037466364" evidence="1">
    <location>
        <begin position="34"/>
        <end position="79"/>
    </location>
</feature>
<name>A0A964FGT7_9CYAN</name>
<accession>A0A964FGT7</accession>
<evidence type="ECO:0000256" key="1">
    <source>
        <dbReference type="SAM" id="SignalP"/>
    </source>
</evidence>